<name>A0ABW3HWX7_9BACL</name>
<reference evidence="3" key="1">
    <citation type="journal article" date="2019" name="Int. J. Syst. Evol. Microbiol.">
        <title>The Global Catalogue of Microorganisms (GCM) 10K type strain sequencing project: providing services to taxonomists for standard genome sequencing and annotation.</title>
        <authorList>
            <consortium name="The Broad Institute Genomics Platform"/>
            <consortium name="The Broad Institute Genome Sequencing Center for Infectious Disease"/>
            <person name="Wu L."/>
            <person name="Ma J."/>
        </authorList>
    </citation>
    <scope>NUCLEOTIDE SEQUENCE [LARGE SCALE GENOMIC DNA]</scope>
    <source>
        <strain evidence="3">CCUG 59129</strain>
    </source>
</reference>
<dbReference type="InterPro" id="IPR043751">
    <property type="entry name" value="DUF5696"/>
</dbReference>
<organism evidence="2 3">
    <name type="scientific">Paenibacillus chungangensis</name>
    <dbReference type="NCBI Taxonomy" id="696535"/>
    <lineage>
        <taxon>Bacteria</taxon>
        <taxon>Bacillati</taxon>
        <taxon>Bacillota</taxon>
        <taxon>Bacilli</taxon>
        <taxon>Bacillales</taxon>
        <taxon>Paenibacillaceae</taxon>
        <taxon>Paenibacillus</taxon>
    </lineage>
</organism>
<sequence length="761" mass="84523">MRMKGAAVFIWVWVVLLASCTSPENAATGIVQQEETPVETMQLEQWFQTSLAEQAQRPGLALVAENASLQLYYAESTGNVELADIRTGNRWRGAPELDESVKGSMRSQREAPVYVRYSSPTGAITETYPAREDGKVTVSLIPQGVQVDYDLQSVGIAFSMQYRLRHDAMEVTVPQSSIRDDGGNKLVGIEPLPFFDAAAPVEEGGLFYPDGSGAVMLFKEEGSPFIERYREPVYGPDHAVASKTHEKLAYNQEENVSMPRREKVALPVFGLYRDNRAYLGIITAGQYDAYIHASPKGFRNAEYYRASTEFIYRYEDVMFLGKRTSIATPIAQGERIAGDRTVRYVLLQGEDADYSGMAHAYRQYVMEEQGVRPVSQPSELPFQLTLLGGVQRNEMIGKSFVSMTTFPQARQLIEQLRASGIPRLEVMIDGWSKDGRYGAQPQHFPASRQLGGGSALQQLAAYCKEQGIPLYLAANYVKPYSQRADISPSRDGIRGIHKEVVVITRPQRDTLQQSNQEFTYLNPDVALKRMNKELAGYKQLEVAGLHLDGMGDTLYSDHNRKRPSTRENTALHWREALAAAGGISGGGATVDYGFGYALDLADHIRDVPLSSSGFIYEDYAVPFYQMVIRGLIPYSAPPSNLSDDPELNKLKLLEYGASPSYLLTYEQSSKLKRTLADDVYSSHFEQWLEPAVEEYEELAALLGKVAGEAIVRHDRLSEHVARTVYAGGAEVIVNYGSQNMSVGEVTIPARSYVMTERGGNP</sequence>
<dbReference type="Proteomes" id="UP001596989">
    <property type="component" value="Unassembled WGS sequence"/>
</dbReference>
<comment type="caution">
    <text evidence="2">The sequence shown here is derived from an EMBL/GenBank/DDBJ whole genome shotgun (WGS) entry which is preliminary data.</text>
</comment>
<feature type="signal peptide" evidence="1">
    <location>
        <begin position="1"/>
        <end position="26"/>
    </location>
</feature>
<gene>
    <name evidence="2" type="ORF">ACFQ2I_22205</name>
</gene>
<protein>
    <submittedName>
        <fullName evidence="2">DUF5696 domain-containing protein</fullName>
    </submittedName>
</protein>
<feature type="chain" id="PRO_5045182347" evidence="1">
    <location>
        <begin position="27"/>
        <end position="761"/>
    </location>
</feature>
<dbReference type="EMBL" id="JBHTJZ010000070">
    <property type="protein sequence ID" value="MFD0962058.1"/>
    <property type="molecule type" value="Genomic_DNA"/>
</dbReference>
<keyword evidence="1" id="KW-0732">Signal</keyword>
<keyword evidence="3" id="KW-1185">Reference proteome</keyword>
<dbReference type="PROSITE" id="PS51257">
    <property type="entry name" value="PROKAR_LIPOPROTEIN"/>
    <property type="match status" value="1"/>
</dbReference>
<dbReference type="Pfam" id="PF18952">
    <property type="entry name" value="DUF5696"/>
    <property type="match status" value="1"/>
</dbReference>
<accession>A0ABW3HWX7</accession>
<evidence type="ECO:0000313" key="3">
    <source>
        <dbReference type="Proteomes" id="UP001596989"/>
    </source>
</evidence>
<proteinExistence type="predicted"/>
<evidence type="ECO:0000313" key="2">
    <source>
        <dbReference type="EMBL" id="MFD0962058.1"/>
    </source>
</evidence>
<evidence type="ECO:0000256" key="1">
    <source>
        <dbReference type="SAM" id="SignalP"/>
    </source>
</evidence>
<dbReference type="RefSeq" id="WP_377568199.1">
    <property type="nucleotide sequence ID" value="NZ_JBHTJZ010000070.1"/>
</dbReference>